<accession>A0A2G2VD17</accession>
<dbReference type="AlphaFoldDB" id="A0A2G2VD17"/>
<sequence length="224" mass="25450">MYESKDNMDEDWSFEAIPYLRQHVNYQEEVFCPRILRWLSAKTDKNAKFLDLFNPPKEARSRRLRGEGKTLSRHHQSSKSKIAMPLSLSCTDVQCARATEEQHELNKVDITTTAKECNMTVDNPSTASKIVEPVRTDLSTIEAYRDKMANLFALQYVDRIGQQTIGSLDCGPFVSSYAEYLTDGLQVPNDGLDSVLLRKTYAALLLKYGEVKAQKPYATDVKDP</sequence>
<dbReference type="PANTHER" id="PTHR33022:SF13">
    <property type="entry name" value="UBIQUITIN-LIKE PROTEASE FAMILY PROFILE DOMAIN-CONTAINING PROTEIN"/>
    <property type="match status" value="1"/>
</dbReference>
<comment type="caution">
    <text evidence="2">The sequence shown here is derived from an EMBL/GenBank/DDBJ whole genome shotgun (WGS) entry which is preliminary data.</text>
</comment>
<evidence type="ECO:0000313" key="3">
    <source>
        <dbReference type="Proteomes" id="UP000224567"/>
    </source>
</evidence>
<reference evidence="3" key="2">
    <citation type="journal article" date="2017" name="J. Anim. Genet.">
        <title>Multiple reference genome sequences of hot pepper reveal the massive evolution of plant disease resistance genes by retroduplication.</title>
        <authorList>
            <person name="Kim S."/>
            <person name="Park J."/>
            <person name="Yeom S.-I."/>
            <person name="Kim Y.-M."/>
            <person name="Seo E."/>
            <person name="Kim K.-T."/>
            <person name="Kim M.-S."/>
            <person name="Lee J.M."/>
            <person name="Cheong K."/>
            <person name="Shin H.-S."/>
            <person name="Kim S.-B."/>
            <person name="Han K."/>
            <person name="Lee J."/>
            <person name="Park M."/>
            <person name="Lee H.-A."/>
            <person name="Lee H.-Y."/>
            <person name="Lee Y."/>
            <person name="Oh S."/>
            <person name="Lee J.H."/>
            <person name="Choi E."/>
            <person name="Choi E."/>
            <person name="Lee S.E."/>
            <person name="Jeon J."/>
            <person name="Kim H."/>
            <person name="Choi G."/>
            <person name="Song H."/>
            <person name="Lee J."/>
            <person name="Lee S.-C."/>
            <person name="Kwon J.-K."/>
            <person name="Lee H.-Y."/>
            <person name="Koo N."/>
            <person name="Hong Y."/>
            <person name="Kim R.W."/>
            <person name="Kang W.-H."/>
            <person name="Huh J.H."/>
            <person name="Kang B.-C."/>
            <person name="Yang T.-J."/>
            <person name="Lee Y.-H."/>
            <person name="Bennetzen J.L."/>
            <person name="Choi D."/>
        </authorList>
    </citation>
    <scope>NUCLEOTIDE SEQUENCE [LARGE SCALE GENOMIC DNA]</scope>
    <source>
        <strain evidence="3">cv. PBC81</strain>
    </source>
</reference>
<dbReference type="OrthoDB" id="1291327at2759"/>
<protein>
    <recommendedName>
        <fullName evidence="4">Ubiquitin-like protease family profile domain-containing protein</fullName>
    </recommendedName>
</protein>
<dbReference type="PANTHER" id="PTHR33022">
    <property type="entry name" value="DUF1985 DOMAIN-CONTAINING PROTEIN"/>
    <property type="match status" value="1"/>
</dbReference>
<keyword evidence="3" id="KW-1185">Reference proteome</keyword>
<evidence type="ECO:0000256" key="1">
    <source>
        <dbReference type="SAM" id="MobiDB-lite"/>
    </source>
</evidence>
<feature type="region of interest" description="Disordered" evidence="1">
    <location>
        <begin position="60"/>
        <end position="80"/>
    </location>
</feature>
<gene>
    <name evidence="2" type="ORF">CQW23_27165</name>
</gene>
<feature type="compositionally biased region" description="Basic and acidic residues" evidence="1">
    <location>
        <begin position="60"/>
        <end position="70"/>
    </location>
</feature>
<evidence type="ECO:0008006" key="4">
    <source>
        <dbReference type="Google" id="ProtNLM"/>
    </source>
</evidence>
<organism evidence="2 3">
    <name type="scientific">Capsicum baccatum</name>
    <name type="common">Peruvian pepper</name>
    <dbReference type="NCBI Taxonomy" id="33114"/>
    <lineage>
        <taxon>Eukaryota</taxon>
        <taxon>Viridiplantae</taxon>
        <taxon>Streptophyta</taxon>
        <taxon>Embryophyta</taxon>
        <taxon>Tracheophyta</taxon>
        <taxon>Spermatophyta</taxon>
        <taxon>Magnoliopsida</taxon>
        <taxon>eudicotyledons</taxon>
        <taxon>Gunneridae</taxon>
        <taxon>Pentapetalae</taxon>
        <taxon>asterids</taxon>
        <taxon>lamiids</taxon>
        <taxon>Solanales</taxon>
        <taxon>Solanaceae</taxon>
        <taxon>Solanoideae</taxon>
        <taxon>Capsiceae</taxon>
        <taxon>Capsicum</taxon>
    </lineage>
</organism>
<dbReference type="Proteomes" id="UP000224567">
    <property type="component" value="Unassembled WGS sequence"/>
</dbReference>
<reference evidence="2 3" key="1">
    <citation type="journal article" date="2017" name="Genome Biol.">
        <title>New reference genome sequences of hot pepper reveal the massive evolution of plant disease-resistance genes by retroduplication.</title>
        <authorList>
            <person name="Kim S."/>
            <person name="Park J."/>
            <person name="Yeom S.I."/>
            <person name="Kim Y.M."/>
            <person name="Seo E."/>
            <person name="Kim K.T."/>
            <person name="Kim M.S."/>
            <person name="Lee J.M."/>
            <person name="Cheong K."/>
            <person name="Shin H.S."/>
            <person name="Kim S.B."/>
            <person name="Han K."/>
            <person name="Lee J."/>
            <person name="Park M."/>
            <person name="Lee H.A."/>
            <person name="Lee H.Y."/>
            <person name="Lee Y."/>
            <person name="Oh S."/>
            <person name="Lee J.H."/>
            <person name="Choi E."/>
            <person name="Choi E."/>
            <person name="Lee S.E."/>
            <person name="Jeon J."/>
            <person name="Kim H."/>
            <person name="Choi G."/>
            <person name="Song H."/>
            <person name="Lee J."/>
            <person name="Lee S.C."/>
            <person name="Kwon J.K."/>
            <person name="Lee H.Y."/>
            <person name="Koo N."/>
            <person name="Hong Y."/>
            <person name="Kim R.W."/>
            <person name="Kang W.H."/>
            <person name="Huh J.H."/>
            <person name="Kang B.C."/>
            <person name="Yang T.J."/>
            <person name="Lee Y.H."/>
            <person name="Bennetzen J.L."/>
            <person name="Choi D."/>
        </authorList>
    </citation>
    <scope>NUCLEOTIDE SEQUENCE [LARGE SCALE GENOMIC DNA]</scope>
    <source>
        <strain evidence="3">cv. PBC81</strain>
    </source>
</reference>
<proteinExistence type="predicted"/>
<dbReference type="EMBL" id="MLFT02000012">
    <property type="protein sequence ID" value="PHT30828.1"/>
    <property type="molecule type" value="Genomic_DNA"/>
</dbReference>
<evidence type="ECO:0000313" key="2">
    <source>
        <dbReference type="EMBL" id="PHT30828.1"/>
    </source>
</evidence>
<name>A0A2G2VD17_CAPBA</name>